<dbReference type="GO" id="GO:0050660">
    <property type="term" value="F:flavin adenine dinucleotide binding"/>
    <property type="evidence" value="ECO:0007669"/>
    <property type="project" value="InterPro"/>
</dbReference>
<dbReference type="Gene3D" id="3.30.9.10">
    <property type="entry name" value="D-Amino Acid Oxidase, subunit A, domain 2"/>
    <property type="match status" value="1"/>
</dbReference>
<dbReference type="EMBL" id="FPBV01000005">
    <property type="protein sequence ID" value="SFU62598.1"/>
    <property type="molecule type" value="Genomic_DNA"/>
</dbReference>
<evidence type="ECO:0000259" key="5">
    <source>
        <dbReference type="Pfam" id="PF01266"/>
    </source>
</evidence>
<dbReference type="Proteomes" id="UP000183508">
    <property type="component" value="Unassembled WGS sequence"/>
</dbReference>
<comment type="cofactor">
    <cofactor evidence="1">
        <name>FAD</name>
        <dbReference type="ChEBI" id="CHEBI:57692"/>
    </cofactor>
</comment>
<evidence type="ECO:0000256" key="2">
    <source>
        <dbReference type="ARBA" id="ARBA00022630"/>
    </source>
</evidence>
<name>A0A1I7HPF1_9BACL</name>
<protein>
    <submittedName>
        <fullName evidence="6">Sarcosine oxidase/N-methyl-L-tryptophan oxidase</fullName>
    </submittedName>
</protein>
<evidence type="ECO:0000256" key="1">
    <source>
        <dbReference type="ARBA" id="ARBA00001974"/>
    </source>
</evidence>
<organism evidence="6 7">
    <name type="scientific">Alicyclobacillus macrosporangiidus</name>
    <dbReference type="NCBI Taxonomy" id="392015"/>
    <lineage>
        <taxon>Bacteria</taxon>
        <taxon>Bacillati</taxon>
        <taxon>Bacillota</taxon>
        <taxon>Bacilli</taxon>
        <taxon>Bacillales</taxon>
        <taxon>Alicyclobacillaceae</taxon>
        <taxon>Alicyclobacillus</taxon>
    </lineage>
</organism>
<feature type="domain" description="FAD dependent oxidoreductase" evidence="5">
    <location>
        <begin position="22"/>
        <end position="120"/>
    </location>
</feature>
<evidence type="ECO:0000313" key="7">
    <source>
        <dbReference type="Proteomes" id="UP000183508"/>
    </source>
</evidence>
<dbReference type="PANTHER" id="PTHR10961:SF7">
    <property type="entry name" value="FAD DEPENDENT OXIDOREDUCTASE DOMAIN-CONTAINING PROTEIN"/>
    <property type="match status" value="1"/>
</dbReference>
<dbReference type="GO" id="GO:0008115">
    <property type="term" value="F:sarcosine oxidase activity"/>
    <property type="evidence" value="ECO:0007669"/>
    <property type="project" value="TreeGrafter"/>
</dbReference>
<evidence type="ECO:0000256" key="4">
    <source>
        <dbReference type="ARBA" id="ARBA00023002"/>
    </source>
</evidence>
<dbReference type="Pfam" id="PF01266">
    <property type="entry name" value="DAO"/>
    <property type="match status" value="1"/>
</dbReference>
<evidence type="ECO:0000256" key="3">
    <source>
        <dbReference type="ARBA" id="ARBA00022827"/>
    </source>
</evidence>
<keyword evidence="7" id="KW-1185">Reference proteome</keyword>
<reference evidence="7" key="1">
    <citation type="submission" date="2016-10" db="EMBL/GenBank/DDBJ databases">
        <authorList>
            <person name="Varghese N."/>
        </authorList>
    </citation>
    <scope>NUCLEOTIDE SEQUENCE [LARGE SCALE GENOMIC DNA]</scope>
    <source>
        <strain evidence="7">DSM 17980</strain>
    </source>
</reference>
<keyword evidence="2" id="KW-0285">Flavoprotein</keyword>
<dbReference type="STRING" id="392015.SAMN05421543_10527"/>
<dbReference type="InterPro" id="IPR036188">
    <property type="entry name" value="FAD/NAD-bd_sf"/>
</dbReference>
<dbReference type="AlphaFoldDB" id="A0A1I7HPF1"/>
<proteinExistence type="predicted"/>
<accession>A0A1I7HPF1</accession>
<dbReference type="InterPro" id="IPR045170">
    <property type="entry name" value="MTOX"/>
</dbReference>
<evidence type="ECO:0000313" key="6">
    <source>
        <dbReference type="EMBL" id="SFU62598.1"/>
    </source>
</evidence>
<dbReference type="InterPro" id="IPR006076">
    <property type="entry name" value="FAD-dep_OxRdtase"/>
</dbReference>
<keyword evidence="3" id="KW-0274">FAD</keyword>
<dbReference type="Gene3D" id="3.50.50.60">
    <property type="entry name" value="FAD/NAD(P)-binding domain"/>
    <property type="match status" value="1"/>
</dbReference>
<dbReference type="SUPFAM" id="SSF51905">
    <property type="entry name" value="FAD/NAD(P)-binding domain"/>
    <property type="match status" value="1"/>
</dbReference>
<sequence>MAQKTQESWTTGVHVDGSFRIDTVILGAGSMGLATAYALSRRGRKVALLDRHMPPHTFGSHHGETRLFRMAYAEGDAYVPLLQDARQMWLELEARTSSESGRGALPLFAQTGVLNAARPDANLLRGVRESLIRY</sequence>
<keyword evidence="4" id="KW-0560">Oxidoreductase</keyword>
<gene>
    <name evidence="6" type="ORF">SAMN05421543_10527</name>
</gene>
<dbReference type="PANTHER" id="PTHR10961">
    <property type="entry name" value="PEROXISOMAL SARCOSINE OXIDASE"/>
    <property type="match status" value="1"/>
</dbReference>